<keyword evidence="5 8" id="KW-0479">Metal-binding</keyword>
<dbReference type="NCBIfam" id="TIGR00089">
    <property type="entry name" value="MiaB/RimO family radical SAM methylthiotransferase"/>
    <property type="match status" value="1"/>
</dbReference>
<comment type="function">
    <text evidence="8">Catalyzes the methylthiolation of an aspartic acid residue of ribosomal protein uS12.</text>
</comment>
<accession>A0A1M6DMH7</accession>
<dbReference type="FunFam" id="3.80.30.20:FF:000001">
    <property type="entry name" value="tRNA-2-methylthio-N(6)-dimethylallyladenosine synthase 2"/>
    <property type="match status" value="1"/>
</dbReference>
<dbReference type="SFLD" id="SFLDS00029">
    <property type="entry name" value="Radical_SAM"/>
    <property type="match status" value="1"/>
</dbReference>
<dbReference type="PROSITE" id="PS51449">
    <property type="entry name" value="MTTASE_N"/>
    <property type="match status" value="1"/>
</dbReference>
<dbReference type="RefSeq" id="WP_073472390.1">
    <property type="nucleotide sequence ID" value="NZ_FQZU01000002.1"/>
</dbReference>
<dbReference type="InterPro" id="IPR007197">
    <property type="entry name" value="rSAM"/>
</dbReference>
<organism evidence="11 12">
    <name type="scientific">Desulfatibacillum alkenivorans DSM 16219</name>
    <dbReference type="NCBI Taxonomy" id="1121393"/>
    <lineage>
        <taxon>Bacteria</taxon>
        <taxon>Pseudomonadati</taxon>
        <taxon>Thermodesulfobacteriota</taxon>
        <taxon>Desulfobacteria</taxon>
        <taxon>Desulfobacterales</taxon>
        <taxon>Desulfatibacillaceae</taxon>
        <taxon>Desulfatibacillum</taxon>
    </lineage>
</organism>
<reference evidence="12" key="1">
    <citation type="submission" date="2016-11" db="EMBL/GenBank/DDBJ databases">
        <authorList>
            <person name="Varghese N."/>
            <person name="Submissions S."/>
        </authorList>
    </citation>
    <scope>NUCLEOTIDE SEQUENCE [LARGE SCALE GENOMIC DNA]</scope>
    <source>
        <strain evidence="12">DSM 16219</strain>
    </source>
</reference>
<dbReference type="PROSITE" id="PS51918">
    <property type="entry name" value="RADICAL_SAM"/>
    <property type="match status" value="1"/>
</dbReference>
<dbReference type="Pfam" id="PF04055">
    <property type="entry name" value="Radical_SAM"/>
    <property type="match status" value="1"/>
</dbReference>
<dbReference type="CDD" id="cd01335">
    <property type="entry name" value="Radical_SAM"/>
    <property type="match status" value="1"/>
</dbReference>
<proteinExistence type="inferred from homology"/>
<dbReference type="InterPro" id="IPR038135">
    <property type="entry name" value="Methylthiotransferase_N_sf"/>
</dbReference>
<keyword evidence="6 8" id="KW-0408">Iron</keyword>
<dbReference type="GO" id="GO:0046872">
    <property type="term" value="F:metal ion binding"/>
    <property type="evidence" value="ECO:0007669"/>
    <property type="project" value="UniProtKB-KW"/>
</dbReference>
<evidence type="ECO:0000256" key="3">
    <source>
        <dbReference type="ARBA" id="ARBA00022679"/>
    </source>
</evidence>
<comment type="cofactor">
    <cofactor evidence="8">
        <name>[4Fe-4S] cluster</name>
        <dbReference type="ChEBI" id="CHEBI:49883"/>
    </cofactor>
    <text evidence="8">Binds 2 [4Fe-4S] clusters. One cluster is coordinated with 3 cysteines and an exchangeable S-adenosyl-L-methionine.</text>
</comment>
<feature type="binding site" evidence="8">
    <location>
        <position position="88"/>
    </location>
    <ligand>
        <name>[4Fe-4S] cluster</name>
        <dbReference type="ChEBI" id="CHEBI:49883"/>
        <label>1</label>
    </ligand>
</feature>
<dbReference type="GO" id="GO:0035599">
    <property type="term" value="F:aspartic acid methylthiotransferase activity"/>
    <property type="evidence" value="ECO:0007669"/>
    <property type="project" value="TreeGrafter"/>
</dbReference>
<keyword evidence="7 8" id="KW-0411">Iron-sulfur</keyword>
<evidence type="ECO:0000259" key="9">
    <source>
        <dbReference type="PROSITE" id="PS51449"/>
    </source>
</evidence>
<keyword evidence="11" id="KW-0687">Ribonucleoprotein</keyword>
<dbReference type="OrthoDB" id="9805215at2"/>
<dbReference type="InterPro" id="IPR005839">
    <property type="entry name" value="Methylthiotransferase"/>
</dbReference>
<sequence length="451" mass="50103">MNSTTDNQEIVHLVSLGCVRNLVDSELILGALASSGFALTEDPAEAETIIVNSCGFVRAAVDETIDVVLEMARFKEEGLCQRLVLCGCMAQRYGKELEEALPELDMVLGPGAHKDIVELLRRPTGFICRVPDPSTAPLQQAGFPRICSTPHMAYIKISEGCPDRCTFCMIPQLRGAWRSRPLDDIVEEAGNLIQWGAKEIILVAQDTTAYGLDFDKQNRTSLDQLLNSLCRLKGETRFRFLYGHPNRVTDALLETVASQPRVCSYFDLPVQHGSDRILKMMGRKNTREEMLRLFEKIRAAVPDAALRTTALVGFPGETEEDFNQLVEFVQEARFDHLGVFAYSDAQEIPSHRLPGHVPEDTAIKRRDLIMDMQNTISLDNNADRVGKTYTALVLGESGDPEYPYWGKTCLQAPDVDGATFIQGENLEPGRLARVTVHGADVYDLLAEIKDA</sequence>
<evidence type="ECO:0000256" key="5">
    <source>
        <dbReference type="ARBA" id="ARBA00022723"/>
    </source>
</evidence>
<dbReference type="AlphaFoldDB" id="A0A1M6DMH7"/>
<dbReference type="InterPro" id="IPR002792">
    <property type="entry name" value="TRAM_dom"/>
</dbReference>
<gene>
    <name evidence="8" type="primary">rimO</name>
    <name evidence="11" type="ORF">SAMN02745216_00408</name>
</gene>
<dbReference type="SFLD" id="SFLDG01061">
    <property type="entry name" value="methylthiotransferase"/>
    <property type="match status" value="1"/>
</dbReference>
<dbReference type="InterPro" id="IPR058240">
    <property type="entry name" value="rSAM_sf"/>
</dbReference>
<evidence type="ECO:0000313" key="12">
    <source>
        <dbReference type="Proteomes" id="UP000183994"/>
    </source>
</evidence>
<keyword evidence="2 8" id="KW-0963">Cytoplasm</keyword>
<dbReference type="EMBL" id="FQZU01000002">
    <property type="protein sequence ID" value="SHI74456.1"/>
    <property type="molecule type" value="Genomic_DNA"/>
</dbReference>
<dbReference type="InterPro" id="IPR005840">
    <property type="entry name" value="Ribosomal_uS12_MeSTrfase_RimO"/>
</dbReference>
<dbReference type="SFLD" id="SFLDF00274">
    <property type="entry name" value="ribosomal_protein_S12_methylth"/>
    <property type="match status" value="1"/>
</dbReference>
<dbReference type="SMART" id="SM00729">
    <property type="entry name" value="Elp3"/>
    <property type="match status" value="1"/>
</dbReference>
<dbReference type="GO" id="GO:0103039">
    <property type="term" value="F:protein methylthiotransferase activity"/>
    <property type="evidence" value="ECO:0007669"/>
    <property type="project" value="UniProtKB-EC"/>
</dbReference>
<feature type="binding site" evidence="8">
    <location>
        <position position="54"/>
    </location>
    <ligand>
        <name>[4Fe-4S] cluster</name>
        <dbReference type="ChEBI" id="CHEBI:49883"/>
        <label>1</label>
    </ligand>
</feature>
<evidence type="ECO:0000259" key="10">
    <source>
        <dbReference type="PROSITE" id="PS51918"/>
    </source>
</evidence>
<comment type="subcellular location">
    <subcellularLocation>
        <location evidence="8">Cytoplasm</location>
    </subcellularLocation>
</comment>
<dbReference type="InterPro" id="IPR013848">
    <property type="entry name" value="Methylthiotransferase_N"/>
</dbReference>
<dbReference type="SFLD" id="SFLDG01082">
    <property type="entry name" value="B12-binding_domain_containing"/>
    <property type="match status" value="1"/>
</dbReference>
<evidence type="ECO:0000256" key="8">
    <source>
        <dbReference type="HAMAP-Rule" id="MF_01865"/>
    </source>
</evidence>
<feature type="binding site" evidence="8">
    <location>
        <position position="168"/>
    </location>
    <ligand>
        <name>[4Fe-4S] cluster</name>
        <dbReference type="ChEBI" id="CHEBI:49883"/>
        <label>2</label>
        <note>4Fe-4S-S-AdoMet</note>
    </ligand>
</feature>
<dbReference type="PANTHER" id="PTHR43837">
    <property type="entry name" value="RIBOSOMAL PROTEIN S12 METHYLTHIOTRANSFERASE RIMO"/>
    <property type="match status" value="1"/>
</dbReference>
<keyword evidence="12" id="KW-1185">Reference proteome</keyword>
<dbReference type="InterPro" id="IPR006638">
    <property type="entry name" value="Elp3/MiaA/NifB-like_rSAM"/>
</dbReference>
<dbReference type="HAMAP" id="MF_01865">
    <property type="entry name" value="MTTase_RimO"/>
    <property type="match status" value="1"/>
</dbReference>
<feature type="binding site" evidence="8">
    <location>
        <position position="165"/>
    </location>
    <ligand>
        <name>[4Fe-4S] cluster</name>
        <dbReference type="ChEBI" id="CHEBI:49883"/>
        <label>2</label>
        <note>4Fe-4S-S-AdoMet</note>
    </ligand>
</feature>
<dbReference type="Gene3D" id="3.80.30.20">
    <property type="entry name" value="tm_1862 like domain"/>
    <property type="match status" value="1"/>
</dbReference>
<keyword evidence="4 8" id="KW-0949">S-adenosyl-L-methionine</keyword>
<evidence type="ECO:0000256" key="6">
    <source>
        <dbReference type="ARBA" id="ARBA00023004"/>
    </source>
</evidence>
<dbReference type="Pfam" id="PF00919">
    <property type="entry name" value="UPF0004"/>
    <property type="match status" value="1"/>
</dbReference>
<dbReference type="STRING" id="1121393.SAMN02745216_00408"/>
<dbReference type="InterPro" id="IPR023404">
    <property type="entry name" value="rSAM_horseshoe"/>
</dbReference>
<feature type="binding site" evidence="8">
    <location>
        <position position="161"/>
    </location>
    <ligand>
        <name>[4Fe-4S] cluster</name>
        <dbReference type="ChEBI" id="CHEBI:49883"/>
        <label>2</label>
        <note>4Fe-4S-S-AdoMet</note>
    </ligand>
</feature>
<dbReference type="GO" id="GO:0051539">
    <property type="term" value="F:4 iron, 4 sulfur cluster binding"/>
    <property type="evidence" value="ECO:0007669"/>
    <property type="project" value="UniProtKB-UniRule"/>
</dbReference>
<dbReference type="GO" id="GO:0005829">
    <property type="term" value="C:cytosol"/>
    <property type="evidence" value="ECO:0007669"/>
    <property type="project" value="TreeGrafter"/>
</dbReference>
<keyword evidence="1 8" id="KW-0004">4Fe-4S</keyword>
<evidence type="ECO:0000256" key="1">
    <source>
        <dbReference type="ARBA" id="ARBA00022485"/>
    </source>
</evidence>
<dbReference type="SUPFAM" id="SSF102114">
    <property type="entry name" value="Radical SAM enzymes"/>
    <property type="match status" value="1"/>
</dbReference>
<dbReference type="GO" id="GO:0005840">
    <property type="term" value="C:ribosome"/>
    <property type="evidence" value="ECO:0007669"/>
    <property type="project" value="UniProtKB-KW"/>
</dbReference>
<dbReference type="PROSITE" id="PS01278">
    <property type="entry name" value="MTTASE_RADICAL"/>
    <property type="match status" value="1"/>
</dbReference>
<dbReference type="Gene3D" id="3.40.50.12160">
    <property type="entry name" value="Methylthiotransferase, N-terminal domain"/>
    <property type="match status" value="1"/>
</dbReference>
<comment type="catalytic activity">
    <reaction evidence="8">
        <text>L-aspartate(89)-[ribosomal protein uS12]-hydrogen + (sulfur carrier)-SH + AH2 + 2 S-adenosyl-L-methionine = 3-methylsulfanyl-L-aspartate(89)-[ribosomal protein uS12]-hydrogen + (sulfur carrier)-H + 5'-deoxyadenosine + L-methionine + A + S-adenosyl-L-homocysteine + 2 H(+)</text>
        <dbReference type="Rhea" id="RHEA:37087"/>
        <dbReference type="Rhea" id="RHEA-COMP:10460"/>
        <dbReference type="Rhea" id="RHEA-COMP:10461"/>
        <dbReference type="Rhea" id="RHEA-COMP:14737"/>
        <dbReference type="Rhea" id="RHEA-COMP:14739"/>
        <dbReference type="ChEBI" id="CHEBI:13193"/>
        <dbReference type="ChEBI" id="CHEBI:15378"/>
        <dbReference type="ChEBI" id="CHEBI:17319"/>
        <dbReference type="ChEBI" id="CHEBI:17499"/>
        <dbReference type="ChEBI" id="CHEBI:29917"/>
        <dbReference type="ChEBI" id="CHEBI:29961"/>
        <dbReference type="ChEBI" id="CHEBI:57844"/>
        <dbReference type="ChEBI" id="CHEBI:57856"/>
        <dbReference type="ChEBI" id="CHEBI:59789"/>
        <dbReference type="ChEBI" id="CHEBI:64428"/>
        <dbReference type="ChEBI" id="CHEBI:73599"/>
        <dbReference type="EC" id="2.8.4.4"/>
    </reaction>
</comment>
<comment type="similarity">
    <text evidence="8">Belongs to the methylthiotransferase family. RimO subfamily.</text>
</comment>
<dbReference type="PANTHER" id="PTHR43837:SF1">
    <property type="entry name" value="RIBOSOMAL PROTEIN US12 METHYLTHIOTRANSFERASE RIMO"/>
    <property type="match status" value="1"/>
</dbReference>
<dbReference type="GO" id="GO:0006400">
    <property type="term" value="P:tRNA modification"/>
    <property type="evidence" value="ECO:0007669"/>
    <property type="project" value="InterPro"/>
</dbReference>
<evidence type="ECO:0000313" key="11">
    <source>
        <dbReference type="EMBL" id="SHI74456.1"/>
    </source>
</evidence>
<keyword evidence="3 8" id="KW-0808">Transferase</keyword>
<keyword evidence="11" id="KW-0689">Ribosomal protein</keyword>
<dbReference type="Pfam" id="PF18693">
    <property type="entry name" value="TRAM_2"/>
    <property type="match status" value="1"/>
</dbReference>
<dbReference type="InterPro" id="IPR012340">
    <property type="entry name" value="NA-bd_OB-fold"/>
</dbReference>
<evidence type="ECO:0000256" key="4">
    <source>
        <dbReference type="ARBA" id="ARBA00022691"/>
    </source>
</evidence>
<evidence type="ECO:0000256" key="7">
    <source>
        <dbReference type="ARBA" id="ARBA00023014"/>
    </source>
</evidence>
<evidence type="ECO:0000256" key="2">
    <source>
        <dbReference type="ARBA" id="ARBA00022490"/>
    </source>
</evidence>
<protein>
    <recommendedName>
        <fullName evidence="8">Ribosomal protein uS12 methylthiotransferase RimO</fullName>
        <shortName evidence="8">uS12 MTTase</shortName>
        <shortName evidence="8">uS12 methylthiotransferase</shortName>
        <ecNumber evidence="8">2.8.4.4</ecNumber>
    </recommendedName>
    <alternativeName>
        <fullName evidence="8">Ribosomal protein uS12 (aspartate-C(3))-methylthiotransferase</fullName>
    </alternativeName>
    <alternativeName>
        <fullName evidence="8">Ribosome maturation factor RimO</fullName>
    </alternativeName>
</protein>
<feature type="domain" description="MTTase N-terminal" evidence="9">
    <location>
        <begin position="9"/>
        <end position="125"/>
    </location>
</feature>
<dbReference type="InterPro" id="IPR020612">
    <property type="entry name" value="Methylthiotransferase_CS"/>
</dbReference>
<feature type="binding site" evidence="8">
    <location>
        <position position="18"/>
    </location>
    <ligand>
        <name>[4Fe-4S] cluster</name>
        <dbReference type="ChEBI" id="CHEBI:49883"/>
        <label>1</label>
    </ligand>
</feature>
<dbReference type="Proteomes" id="UP000183994">
    <property type="component" value="Unassembled WGS sequence"/>
</dbReference>
<dbReference type="Gene3D" id="2.40.50.140">
    <property type="entry name" value="Nucleic acid-binding proteins"/>
    <property type="match status" value="1"/>
</dbReference>
<dbReference type="EC" id="2.8.4.4" evidence="8"/>
<name>A0A1M6DMH7_9BACT</name>
<feature type="domain" description="Radical SAM core" evidence="10">
    <location>
        <begin position="147"/>
        <end position="379"/>
    </location>
</feature>
<dbReference type="NCBIfam" id="TIGR01125">
    <property type="entry name" value="30S ribosomal protein S12 methylthiotransferase RimO"/>
    <property type="match status" value="1"/>
</dbReference>